<keyword evidence="4 5" id="KW-0648">Protein biosynthesis</keyword>
<dbReference type="HAMAP" id="MF_00182">
    <property type="entry name" value="Formyl_trans"/>
    <property type="match status" value="1"/>
</dbReference>
<dbReference type="InterPro" id="IPR005794">
    <property type="entry name" value="Fmt"/>
</dbReference>
<gene>
    <name evidence="5 8" type="primary">fmt</name>
    <name evidence="8" type="ORF">BN3087_570061</name>
</gene>
<dbReference type="GO" id="GO:0004479">
    <property type="term" value="F:methionyl-tRNA formyltransferase activity"/>
    <property type="evidence" value="ECO:0007669"/>
    <property type="project" value="UniProtKB-UniRule"/>
</dbReference>
<sequence length="303" mass="33855">MKKIVYMGTPDYAKVILQGLINDGSFEISLVVTQPDRPMGRKMELTPPEVKALALEHNIKILQPQTLKEDGVYETIASIKPDFIVVAAFGQLLPKIILDIAPCINLHASLLPLYRGASPVQQCLLNNDKFTGVTAMLMEEGLDSGPILGYRYFKIPQDMKVNELMEQLSIDASLITVNVLKEFNNLLPLIQTKAISSHCKKIKKEDGLVDFDNANEIYNKFRAFYGWPGIYLDSKMKLLDIEFLEVESRNKKGILLEIVNDSIVVGCEIGTIKINMLQPESKKAMSAKAYLVGKGLKVGDYFI</sequence>
<evidence type="ECO:0000256" key="1">
    <source>
        <dbReference type="ARBA" id="ARBA00010699"/>
    </source>
</evidence>
<dbReference type="InterPro" id="IPR005793">
    <property type="entry name" value="Formyl_trans_C"/>
</dbReference>
<dbReference type="CDD" id="cd08646">
    <property type="entry name" value="FMT_core_Met-tRNA-FMT_N"/>
    <property type="match status" value="1"/>
</dbReference>
<dbReference type="InterPro" id="IPR011034">
    <property type="entry name" value="Formyl_transferase-like_C_sf"/>
</dbReference>
<evidence type="ECO:0000256" key="4">
    <source>
        <dbReference type="ARBA" id="ARBA00022917"/>
    </source>
</evidence>
<comment type="function">
    <text evidence="5">Attaches a formyl group to the free amino group of methionyl-tRNA(fMet). The formyl group appears to play a dual role in the initiator identity of N-formylmethionyl-tRNA by promoting its recognition by IF2 and preventing the misappropriation of this tRNA by the elongation apparatus.</text>
</comment>
<feature type="domain" description="Formyl transferase N-terminal" evidence="6">
    <location>
        <begin position="3"/>
        <end position="169"/>
    </location>
</feature>
<protein>
    <recommendedName>
        <fullName evidence="2 5">Methionyl-tRNA formyltransferase</fullName>
        <ecNumber evidence="2 5">2.1.2.9</ecNumber>
    </recommendedName>
</protein>
<proteinExistence type="inferred from homology"/>
<dbReference type="InterPro" id="IPR036477">
    <property type="entry name" value="Formyl_transf_N_sf"/>
</dbReference>
<dbReference type="Pfam" id="PF02911">
    <property type="entry name" value="Formyl_trans_C"/>
    <property type="match status" value="1"/>
</dbReference>
<evidence type="ECO:0000256" key="3">
    <source>
        <dbReference type="ARBA" id="ARBA00022679"/>
    </source>
</evidence>
<keyword evidence="3 5" id="KW-0808">Transferase</keyword>
<dbReference type="PANTHER" id="PTHR11138">
    <property type="entry name" value="METHIONYL-TRNA FORMYLTRANSFERASE"/>
    <property type="match status" value="1"/>
</dbReference>
<dbReference type="SUPFAM" id="SSF50486">
    <property type="entry name" value="FMT C-terminal domain-like"/>
    <property type="match status" value="1"/>
</dbReference>
<comment type="similarity">
    <text evidence="1 5">Belongs to the Fmt family.</text>
</comment>
<name>A0A0S4XPR9_9BACT</name>
<feature type="binding site" evidence="5">
    <location>
        <begin position="109"/>
        <end position="112"/>
    </location>
    <ligand>
        <name>(6S)-5,6,7,8-tetrahydrofolate</name>
        <dbReference type="ChEBI" id="CHEBI:57453"/>
    </ligand>
</feature>
<evidence type="ECO:0000313" key="8">
    <source>
        <dbReference type="EMBL" id="CUV66089.1"/>
    </source>
</evidence>
<dbReference type="AlphaFoldDB" id="A0A0S4XPR9"/>
<dbReference type="GO" id="GO:0005829">
    <property type="term" value="C:cytosol"/>
    <property type="evidence" value="ECO:0007669"/>
    <property type="project" value="TreeGrafter"/>
</dbReference>
<dbReference type="InterPro" id="IPR002376">
    <property type="entry name" value="Formyl_transf_N"/>
</dbReference>
<dbReference type="InterPro" id="IPR044135">
    <property type="entry name" value="Met-tRNA-FMT_C"/>
</dbReference>
<accession>A0A0S4XPR9</accession>
<dbReference type="Gene3D" id="3.40.50.12230">
    <property type="match status" value="1"/>
</dbReference>
<dbReference type="CDD" id="cd08704">
    <property type="entry name" value="Met_tRNA_FMT_C"/>
    <property type="match status" value="1"/>
</dbReference>
<dbReference type="PANTHER" id="PTHR11138:SF5">
    <property type="entry name" value="METHIONYL-TRNA FORMYLTRANSFERASE, MITOCHONDRIAL"/>
    <property type="match status" value="1"/>
</dbReference>
<comment type="catalytic activity">
    <reaction evidence="5">
        <text>L-methionyl-tRNA(fMet) + (6R)-10-formyltetrahydrofolate = N-formyl-L-methionyl-tRNA(fMet) + (6S)-5,6,7,8-tetrahydrofolate + H(+)</text>
        <dbReference type="Rhea" id="RHEA:24380"/>
        <dbReference type="Rhea" id="RHEA-COMP:9952"/>
        <dbReference type="Rhea" id="RHEA-COMP:9953"/>
        <dbReference type="ChEBI" id="CHEBI:15378"/>
        <dbReference type="ChEBI" id="CHEBI:57453"/>
        <dbReference type="ChEBI" id="CHEBI:78530"/>
        <dbReference type="ChEBI" id="CHEBI:78844"/>
        <dbReference type="ChEBI" id="CHEBI:195366"/>
        <dbReference type="EC" id="2.1.2.9"/>
    </reaction>
</comment>
<feature type="domain" description="Formyl transferase C-terminal" evidence="7">
    <location>
        <begin position="201"/>
        <end position="294"/>
    </location>
</feature>
<reference evidence="8" key="1">
    <citation type="submission" date="2015-11" db="EMBL/GenBank/DDBJ databases">
        <authorList>
            <person name="Zhang Y."/>
            <person name="Guo Z."/>
        </authorList>
    </citation>
    <scope>NUCLEOTIDE SEQUENCE</scope>
    <source>
        <strain evidence="8">BN30871</strain>
    </source>
</reference>
<dbReference type="Pfam" id="PF00551">
    <property type="entry name" value="Formyl_trans_N"/>
    <property type="match status" value="1"/>
</dbReference>
<dbReference type="NCBIfam" id="TIGR00460">
    <property type="entry name" value="fmt"/>
    <property type="match status" value="1"/>
</dbReference>
<dbReference type="EMBL" id="FAXN01000059">
    <property type="protein sequence ID" value="CUV66089.1"/>
    <property type="molecule type" value="Genomic_DNA"/>
</dbReference>
<dbReference type="EC" id="2.1.2.9" evidence="2 5"/>
<evidence type="ECO:0000259" key="7">
    <source>
        <dbReference type="Pfam" id="PF02911"/>
    </source>
</evidence>
<organism evidence="8">
    <name type="scientific">Sulfurovum sp. enrichment culture clone C5</name>
    <dbReference type="NCBI Taxonomy" id="497650"/>
    <lineage>
        <taxon>Bacteria</taxon>
        <taxon>Pseudomonadati</taxon>
        <taxon>Campylobacterota</taxon>
        <taxon>Epsilonproteobacteria</taxon>
        <taxon>Campylobacterales</taxon>
        <taxon>Sulfurovaceae</taxon>
        <taxon>Sulfurovum</taxon>
        <taxon>environmental samples</taxon>
    </lineage>
</organism>
<dbReference type="SUPFAM" id="SSF53328">
    <property type="entry name" value="Formyltransferase"/>
    <property type="match status" value="1"/>
</dbReference>
<evidence type="ECO:0000256" key="5">
    <source>
        <dbReference type="HAMAP-Rule" id="MF_00182"/>
    </source>
</evidence>
<dbReference type="InterPro" id="IPR041711">
    <property type="entry name" value="Met-tRNA-FMT_N"/>
</dbReference>
<evidence type="ECO:0000259" key="6">
    <source>
        <dbReference type="Pfam" id="PF00551"/>
    </source>
</evidence>
<evidence type="ECO:0000256" key="2">
    <source>
        <dbReference type="ARBA" id="ARBA00012261"/>
    </source>
</evidence>